<evidence type="ECO:0000313" key="1">
    <source>
        <dbReference type="EMBL" id="NIK89882.1"/>
    </source>
</evidence>
<dbReference type="PANTHER" id="PTHR33221">
    <property type="entry name" value="WINGED HELIX-TURN-HELIX TRANSCRIPTIONAL REGULATOR, RRF2 FAMILY"/>
    <property type="match status" value="1"/>
</dbReference>
<dbReference type="Proteomes" id="UP000570514">
    <property type="component" value="Unassembled WGS sequence"/>
</dbReference>
<dbReference type="PROSITE" id="PS51197">
    <property type="entry name" value="HTH_RRF2_2"/>
    <property type="match status" value="1"/>
</dbReference>
<protein>
    <submittedName>
        <fullName evidence="1">Rrf2 family protein</fullName>
    </submittedName>
</protein>
<dbReference type="RefSeq" id="WP_167083952.1">
    <property type="nucleotide sequence ID" value="NZ_BAAADC010000001.1"/>
</dbReference>
<reference evidence="1 2" key="1">
    <citation type="submission" date="2020-03" db="EMBL/GenBank/DDBJ databases">
        <title>Genomic Encyclopedia of Type Strains, Phase IV (KMG-IV): sequencing the most valuable type-strain genomes for metagenomic binning, comparative biology and taxonomic classification.</title>
        <authorList>
            <person name="Goeker M."/>
        </authorList>
    </citation>
    <scope>NUCLEOTIDE SEQUENCE [LARGE SCALE GENOMIC DNA]</scope>
    <source>
        <strain evidence="1 2">DSM 19867</strain>
    </source>
</reference>
<dbReference type="GO" id="GO:0003700">
    <property type="term" value="F:DNA-binding transcription factor activity"/>
    <property type="evidence" value="ECO:0007669"/>
    <property type="project" value="TreeGrafter"/>
</dbReference>
<organism evidence="1 2">
    <name type="scientific">Rhizomicrobium palustre</name>
    <dbReference type="NCBI Taxonomy" id="189966"/>
    <lineage>
        <taxon>Bacteria</taxon>
        <taxon>Pseudomonadati</taxon>
        <taxon>Pseudomonadota</taxon>
        <taxon>Alphaproteobacteria</taxon>
        <taxon>Micropepsales</taxon>
        <taxon>Micropepsaceae</taxon>
        <taxon>Rhizomicrobium</taxon>
    </lineage>
</organism>
<evidence type="ECO:0000313" key="2">
    <source>
        <dbReference type="Proteomes" id="UP000570514"/>
    </source>
</evidence>
<name>A0A846N3U4_9PROT</name>
<dbReference type="Pfam" id="PF02082">
    <property type="entry name" value="Rrf2"/>
    <property type="match status" value="1"/>
</dbReference>
<dbReference type="SUPFAM" id="SSF46785">
    <property type="entry name" value="Winged helix' DNA-binding domain"/>
    <property type="match status" value="1"/>
</dbReference>
<dbReference type="AlphaFoldDB" id="A0A846N3U4"/>
<keyword evidence="2" id="KW-1185">Reference proteome</keyword>
<dbReference type="InterPro" id="IPR036388">
    <property type="entry name" value="WH-like_DNA-bd_sf"/>
</dbReference>
<dbReference type="InterPro" id="IPR036390">
    <property type="entry name" value="WH_DNA-bd_sf"/>
</dbReference>
<comment type="caution">
    <text evidence="1">The sequence shown here is derived from an EMBL/GenBank/DDBJ whole genome shotgun (WGS) entry which is preliminary data.</text>
</comment>
<dbReference type="NCBIfam" id="TIGR00738">
    <property type="entry name" value="rrf2_super"/>
    <property type="match status" value="1"/>
</dbReference>
<dbReference type="GO" id="GO:0005829">
    <property type="term" value="C:cytosol"/>
    <property type="evidence" value="ECO:0007669"/>
    <property type="project" value="TreeGrafter"/>
</dbReference>
<dbReference type="EMBL" id="JAASRM010000001">
    <property type="protein sequence ID" value="NIK89882.1"/>
    <property type="molecule type" value="Genomic_DNA"/>
</dbReference>
<dbReference type="InterPro" id="IPR000944">
    <property type="entry name" value="Tscrpt_reg_Rrf2"/>
</dbReference>
<dbReference type="Gene3D" id="1.10.10.10">
    <property type="entry name" value="Winged helix-like DNA-binding domain superfamily/Winged helix DNA-binding domain"/>
    <property type="match status" value="1"/>
</dbReference>
<accession>A0A846N3U4</accession>
<sequence>MNLKNQVEWALHCCAVMMALPDGATLPAKVLAEFHGVPKEYLSKALQALSQAGIVVGTLGPTGGYRLAKKPEEITFLDIVEAVEGRRSTFQCGEIRANNPCLPKKHRASGPCTVARIMWQADEAWRTSLRGVTLAAMGEQLAQDVPAEILEKSRNWLVSRA</sequence>
<dbReference type="PANTHER" id="PTHR33221:SF15">
    <property type="entry name" value="HTH-TYPE TRANSCRIPTIONAL REGULATOR YWGB-RELATED"/>
    <property type="match status" value="1"/>
</dbReference>
<proteinExistence type="predicted"/>
<gene>
    <name evidence="1" type="ORF">FHS83_003200</name>
</gene>